<dbReference type="VEuPathDB" id="FungiDB:ASPGLDRAFT_23338"/>
<name>A0A1L9VTR2_ASPGL</name>
<dbReference type="Proteomes" id="UP000184300">
    <property type="component" value="Unassembled WGS sequence"/>
</dbReference>
<accession>A0A1L9VTR2</accession>
<dbReference type="GeneID" id="34459535"/>
<dbReference type="EMBL" id="KV878891">
    <property type="protein sequence ID" value="OJJ87318.1"/>
    <property type="molecule type" value="Genomic_DNA"/>
</dbReference>
<reference evidence="2" key="1">
    <citation type="journal article" date="2017" name="Genome Biol.">
        <title>Comparative genomics reveals high biological diversity and specific adaptations in the industrially and medically important fungal genus Aspergillus.</title>
        <authorList>
            <person name="de Vries R.P."/>
            <person name="Riley R."/>
            <person name="Wiebenga A."/>
            <person name="Aguilar-Osorio G."/>
            <person name="Amillis S."/>
            <person name="Uchima C.A."/>
            <person name="Anderluh G."/>
            <person name="Asadollahi M."/>
            <person name="Askin M."/>
            <person name="Barry K."/>
            <person name="Battaglia E."/>
            <person name="Bayram O."/>
            <person name="Benocci T."/>
            <person name="Braus-Stromeyer S.A."/>
            <person name="Caldana C."/>
            <person name="Canovas D."/>
            <person name="Cerqueira G.C."/>
            <person name="Chen F."/>
            <person name="Chen W."/>
            <person name="Choi C."/>
            <person name="Clum A."/>
            <person name="Dos Santos R.A."/>
            <person name="Damasio A.R."/>
            <person name="Diallinas G."/>
            <person name="Emri T."/>
            <person name="Fekete E."/>
            <person name="Flipphi M."/>
            <person name="Freyberg S."/>
            <person name="Gallo A."/>
            <person name="Gournas C."/>
            <person name="Habgood R."/>
            <person name="Hainaut M."/>
            <person name="Harispe M.L."/>
            <person name="Henrissat B."/>
            <person name="Hilden K.S."/>
            <person name="Hope R."/>
            <person name="Hossain A."/>
            <person name="Karabika E."/>
            <person name="Karaffa L."/>
            <person name="Karanyi Z."/>
            <person name="Krasevec N."/>
            <person name="Kuo A."/>
            <person name="Kusch H."/>
            <person name="LaButti K."/>
            <person name="Lagendijk E.L."/>
            <person name="Lapidus A."/>
            <person name="Levasseur A."/>
            <person name="Lindquist E."/>
            <person name="Lipzen A."/>
            <person name="Logrieco A.F."/>
            <person name="MacCabe A."/>
            <person name="Maekelae M.R."/>
            <person name="Malavazi I."/>
            <person name="Melin P."/>
            <person name="Meyer V."/>
            <person name="Mielnichuk N."/>
            <person name="Miskei M."/>
            <person name="Molnar A.P."/>
            <person name="Mule G."/>
            <person name="Ngan C.Y."/>
            <person name="Orejas M."/>
            <person name="Orosz E."/>
            <person name="Ouedraogo J.P."/>
            <person name="Overkamp K.M."/>
            <person name="Park H.-S."/>
            <person name="Perrone G."/>
            <person name="Piumi F."/>
            <person name="Punt P.J."/>
            <person name="Ram A.F."/>
            <person name="Ramon A."/>
            <person name="Rauscher S."/>
            <person name="Record E."/>
            <person name="Riano-Pachon D.M."/>
            <person name="Robert V."/>
            <person name="Roehrig J."/>
            <person name="Ruller R."/>
            <person name="Salamov A."/>
            <person name="Salih N.S."/>
            <person name="Samson R.A."/>
            <person name="Sandor E."/>
            <person name="Sanguinetti M."/>
            <person name="Schuetze T."/>
            <person name="Sepcic K."/>
            <person name="Shelest E."/>
            <person name="Sherlock G."/>
            <person name="Sophianopoulou V."/>
            <person name="Squina F.M."/>
            <person name="Sun H."/>
            <person name="Susca A."/>
            <person name="Todd R.B."/>
            <person name="Tsang A."/>
            <person name="Unkles S.E."/>
            <person name="van de Wiele N."/>
            <person name="van Rossen-Uffink D."/>
            <person name="Oliveira J.V."/>
            <person name="Vesth T.C."/>
            <person name="Visser J."/>
            <person name="Yu J.-H."/>
            <person name="Zhou M."/>
            <person name="Andersen M.R."/>
            <person name="Archer D.B."/>
            <person name="Baker S.E."/>
            <person name="Benoit I."/>
            <person name="Brakhage A.A."/>
            <person name="Braus G.H."/>
            <person name="Fischer R."/>
            <person name="Frisvad J.C."/>
            <person name="Goldman G.H."/>
            <person name="Houbraken J."/>
            <person name="Oakley B."/>
            <person name="Pocsi I."/>
            <person name="Scazzocchio C."/>
            <person name="Seiboth B."/>
            <person name="vanKuyk P.A."/>
            <person name="Wortman J."/>
            <person name="Dyer P.S."/>
            <person name="Grigoriev I.V."/>
        </authorList>
    </citation>
    <scope>NUCLEOTIDE SEQUENCE [LARGE SCALE GENOMIC DNA]</scope>
    <source>
        <strain evidence="2">CBS 516.65</strain>
    </source>
</reference>
<dbReference type="OrthoDB" id="5329816at2759"/>
<sequence length="186" mass="21557">MTRTVKESEAIDETQERILYINHLSSGIRRLEMKRTREEIPLLCDEIRAFTTTLKDVNRIMAKNEVLVKAILTETRRSRVPKGKRKDVETFESLYGILPENVRRFMACEETVKVVNKHAGIIASKSRVPTAEFHETFKAFTEELISLDYPSDYSTDTANPLFELYWRFLDAADSVPRIGTVLPWED</sequence>
<protein>
    <submittedName>
        <fullName evidence="1">Uncharacterized protein</fullName>
    </submittedName>
</protein>
<gene>
    <name evidence="1" type="ORF">ASPGLDRAFT_23338</name>
</gene>
<dbReference type="AlphaFoldDB" id="A0A1L9VTR2"/>
<proteinExistence type="predicted"/>
<organism evidence="1 2">
    <name type="scientific">Aspergillus glaucus CBS 516.65</name>
    <dbReference type="NCBI Taxonomy" id="1160497"/>
    <lineage>
        <taxon>Eukaryota</taxon>
        <taxon>Fungi</taxon>
        <taxon>Dikarya</taxon>
        <taxon>Ascomycota</taxon>
        <taxon>Pezizomycotina</taxon>
        <taxon>Eurotiomycetes</taxon>
        <taxon>Eurotiomycetidae</taxon>
        <taxon>Eurotiales</taxon>
        <taxon>Aspergillaceae</taxon>
        <taxon>Aspergillus</taxon>
        <taxon>Aspergillus subgen. Aspergillus</taxon>
    </lineage>
</organism>
<evidence type="ECO:0000313" key="1">
    <source>
        <dbReference type="EMBL" id="OJJ87318.1"/>
    </source>
</evidence>
<evidence type="ECO:0000313" key="2">
    <source>
        <dbReference type="Proteomes" id="UP000184300"/>
    </source>
</evidence>
<keyword evidence="2" id="KW-1185">Reference proteome</keyword>
<dbReference type="RefSeq" id="XP_022404007.1">
    <property type="nucleotide sequence ID" value="XM_022543274.1"/>
</dbReference>